<comment type="caution">
    <text evidence="1">The sequence shown here is derived from an EMBL/GenBank/DDBJ whole genome shotgun (WGS) entry which is preliminary data.</text>
</comment>
<dbReference type="EMBL" id="CAMKVN010001526">
    <property type="protein sequence ID" value="CAI2176626.1"/>
    <property type="molecule type" value="Genomic_DNA"/>
</dbReference>
<protein>
    <submittedName>
        <fullName evidence="1">3256_t:CDS:1</fullName>
    </submittedName>
</protein>
<accession>A0A9W4SQ92</accession>
<evidence type="ECO:0000313" key="2">
    <source>
        <dbReference type="Proteomes" id="UP001153678"/>
    </source>
</evidence>
<proteinExistence type="predicted"/>
<name>A0A9W4SQ92_9GLOM</name>
<dbReference type="SUPFAM" id="SSF51735">
    <property type="entry name" value="NAD(P)-binding Rossmann-fold domains"/>
    <property type="match status" value="1"/>
</dbReference>
<keyword evidence="2" id="KW-1185">Reference proteome</keyword>
<organism evidence="1 2">
    <name type="scientific">Funneliformis geosporum</name>
    <dbReference type="NCBI Taxonomy" id="1117311"/>
    <lineage>
        <taxon>Eukaryota</taxon>
        <taxon>Fungi</taxon>
        <taxon>Fungi incertae sedis</taxon>
        <taxon>Mucoromycota</taxon>
        <taxon>Glomeromycotina</taxon>
        <taxon>Glomeromycetes</taxon>
        <taxon>Glomerales</taxon>
        <taxon>Glomeraceae</taxon>
        <taxon>Funneliformis</taxon>
    </lineage>
</organism>
<evidence type="ECO:0000313" key="1">
    <source>
        <dbReference type="EMBL" id="CAI2176626.1"/>
    </source>
</evidence>
<dbReference type="OrthoDB" id="1933717at2759"/>
<sequence>MDFNDPKTMIEKLRDIMMANLIGFATLPHLAIPHMISNKRGEFKSIIECRGRIAAVNSYFISLNEELEYQELKNQIKITLCHLGSIDTITMRNHTDKYFPKWLIDYVTMNAEETAKIILQSGLNGQNELVS</sequence>
<dbReference type="AlphaFoldDB" id="A0A9W4SQ92"/>
<reference evidence="1" key="1">
    <citation type="submission" date="2022-08" db="EMBL/GenBank/DDBJ databases">
        <authorList>
            <person name="Kallberg Y."/>
            <person name="Tangrot J."/>
            <person name="Rosling A."/>
        </authorList>
    </citation>
    <scope>NUCLEOTIDE SEQUENCE</scope>
    <source>
        <strain evidence="1">Wild A</strain>
    </source>
</reference>
<gene>
    <name evidence="1" type="ORF">FWILDA_LOCUS7676</name>
</gene>
<dbReference type="InterPro" id="IPR036291">
    <property type="entry name" value="NAD(P)-bd_dom_sf"/>
</dbReference>
<dbReference type="Proteomes" id="UP001153678">
    <property type="component" value="Unassembled WGS sequence"/>
</dbReference>